<proteinExistence type="predicted"/>
<evidence type="ECO:0000313" key="2">
    <source>
        <dbReference type="EMBL" id="UUX33742.1"/>
    </source>
</evidence>
<sequence>MTNQTVKTFILEHENELIDMRRYLHTHPELSMEEYETTKYVAQQLDALGVDYRVLEGDRGLIAEISGPKKGKTILLRADMDALPINELNDHLEYKSVKPGVMHACGHDSHTAMLIFAVKALLEVKDQIKGTIRFIFQPAEEVAEGAKIAMAQGVLDNVDNAFGIHIWSNAPTGYISCPVGPSFAATDEFHVTFEGKGGHGAMPHLSHDAVIMATEYTNAVQTLISRTIDPLEAAVITVGKIEAGDRWNVIANDAKLSGTVRSYSPVVRALLEEKMKLFADHIAAMHEGTAVFEYYHRTDPVNNDKEPALLVEKVAIDAFGADSVHHEAPTMGGEDFGFYLTNMQGAFATVGCANPDLGSDYPHHHPRFNVDESSLKIGAELYAQYALAYLAQDAF</sequence>
<evidence type="ECO:0000313" key="3">
    <source>
        <dbReference type="Proteomes" id="UP001315967"/>
    </source>
</evidence>
<keyword evidence="3" id="KW-1185">Reference proteome</keyword>
<dbReference type="SUPFAM" id="SSF53187">
    <property type="entry name" value="Zn-dependent exopeptidases"/>
    <property type="match status" value="1"/>
</dbReference>
<dbReference type="InterPro" id="IPR011650">
    <property type="entry name" value="Peptidase_M20_dimer"/>
</dbReference>
<dbReference type="PIRSF" id="PIRSF005962">
    <property type="entry name" value="Pept_M20D_amidohydro"/>
    <property type="match status" value="1"/>
</dbReference>
<dbReference type="InterPro" id="IPR036264">
    <property type="entry name" value="Bact_exopeptidase_dim_dom"/>
</dbReference>
<gene>
    <name evidence="2" type="ORF">NRE15_12755</name>
</gene>
<dbReference type="Gene3D" id="3.40.630.10">
    <property type="entry name" value="Zn peptidases"/>
    <property type="match status" value="1"/>
</dbReference>
<dbReference type="RefSeq" id="WP_313793245.1">
    <property type="nucleotide sequence ID" value="NZ_CP102453.1"/>
</dbReference>
<dbReference type="Gene3D" id="3.30.70.360">
    <property type="match status" value="1"/>
</dbReference>
<dbReference type="NCBIfam" id="TIGR01891">
    <property type="entry name" value="amidohydrolases"/>
    <property type="match status" value="1"/>
</dbReference>
<dbReference type="Proteomes" id="UP001315967">
    <property type="component" value="Chromosome"/>
</dbReference>
<dbReference type="SUPFAM" id="SSF55031">
    <property type="entry name" value="Bacterial exopeptidase dimerisation domain"/>
    <property type="match status" value="1"/>
</dbReference>
<feature type="domain" description="Peptidase M20 dimerisation" evidence="1">
    <location>
        <begin position="188"/>
        <end position="283"/>
    </location>
</feature>
<dbReference type="InterPro" id="IPR002933">
    <property type="entry name" value="Peptidase_M20"/>
</dbReference>
<dbReference type="Pfam" id="PF07687">
    <property type="entry name" value="M20_dimer"/>
    <property type="match status" value="1"/>
</dbReference>
<reference evidence="2 3" key="1">
    <citation type="submission" date="2022-08" db="EMBL/GenBank/DDBJ databases">
        <title>Aerococcaceae sp. nov isolated from spoiled eye mask.</title>
        <authorList>
            <person name="Zhou G."/>
            <person name="Xie X.-B."/>
            <person name="Shi Q.-S."/>
            <person name="Wang Y.-S."/>
            <person name="Wen X."/>
            <person name="Peng H."/>
            <person name="Yang X.-J."/>
            <person name="Tao H.-B."/>
            <person name="Huang X.-M."/>
        </authorList>
    </citation>
    <scope>NUCLEOTIDE SEQUENCE [LARGE SCALE GENOMIC DNA]</scope>
    <source>
        <strain evidence="3">DM20194951</strain>
    </source>
</reference>
<name>A0ABY5P4S5_9LACT</name>
<dbReference type="PANTHER" id="PTHR11014:SF63">
    <property type="entry name" value="METALLOPEPTIDASE, PUTATIVE (AFU_ORTHOLOGUE AFUA_6G09600)-RELATED"/>
    <property type="match status" value="1"/>
</dbReference>
<protein>
    <submittedName>
        <fullName evidence="2">Amidohydrolase</fullName>
    </submittedName>
</protein>
<organism evidence="2 3">
    <name type="scientific">Fundicoccus culcitae</name>
    <dbReference type="NCBI Taxonomy" id="2969821"/>
    <lineage>
        <taxon>Bacteria</taxon>
        <taxon>Bacillati</taxon>
        <taxon>Bacillota</taxon>
        <taxon>Bacilli</taxon>
        <taxon>Lactobacillales</taxon>
        <taxon>Aerococcaceae</taxon>
        <taxon>Fundicoccus</taxon>
    </lineage>
</organism>
<evidence type="ECO:0000259" key="1">
    <source>
        <dbReference type="Pfam" id="PF07687"/>
    </source>
</evidence>
<dbReference type="InterPro" id="IPR017439">
    <property type="entry name" value="Amidohydrolase"/>
</dbReference>
<dbReference type="Pfam" id="PF01546">
    <property type="entry name" value="Peptidase_M20"/>
    <property type="match status" value="1"/>
</dbReference>
<dbReference type="PANTHER" id="PTHR11014">
    <property type="entry name" value="PEPTIDASE M20 FAMILY MEMBER"/>
    <property type="match status" value="1"/>
</dbReference>
<dbReference type="EMBL" id="CP102453">
    <property type="protein sequence ID" value="UUX33742.1"/>
    <property type="molecule type" value="Genomic_DNA"/>
</dbReference>
<accession>A0ABY5P4S5</accession>